<reference evidence="2 3" key="1">
    <citation type="submission" date="2019-03" db="EMBL/GenBank/DDBJ databases">
        <title>Genomic Encyclopedia of Type Strains, Phase IV (KMG-IV): sequencing the most valuable type-strain genomes for metagenomic binning, comparative biology and taxonomic classification.</title>
        <authorList>
            <person name="Goeker M."/>
        </authorList>
    </citation>
    <scope>NUCLEOTIDE SEQUENCE [LARGE SCALE GENOMIC DNA]</scope>
    <source>
        <strain evidence="2 3">LX-B</strain>
    </source>
</reference>
<accession>A0A4R1R4C7</accession>
<evidence type="ECO:0000313" key="3">
    <source>
        <dbReference type="Proteomes" id="UP000295008"/>
    </source>
</evidence>
<dbReference type="RefSeq" id="WP_165908213.1">
    <property type="nucleotide sequence ID" value="NZ_SLUN01000036.1"/>
</dbReference>
<feature type="domain" description="SipL SPOCS" evidence="1">
    <location>
        <begin position="169"/>
        <end position="245"/>
    </location>
</feature>
<dbReference type="InterPro" id="IPR024300">
    <property type="entry name" value="SipL_SPOCS_dom"/>
</dbReference>
<gene>
    <name evidence="2" type="ORF">EDC14_103621</name>
</gene>
<sequence>MDPLIRAEVVIGENTKQILIEKNVTLEIPAIKVRNINAKVCDLTTDVIADKVVIQGILHKQIFFVGEDNIVHHQAEDIPFSTFVDVPGAEPCMNVQIDPVIETVIFSLLSPTVIHQKVVIEFFVKVTESRQLNVLTGEGPLVRVDQVIGENTKQELFENFVTLANASIKIDDITVSIRDLTTHVIADKVIIQGVIHKQIFYVSTDNIELHQAEDVNFSTFVDVPGAVPGMDVEVVPTVEFVHFELRDPVTLLQKVVIEFFAKVTESVQIPVVLGPGALLKLETVIGENTRQILLENVFQLPIETIKIREIVACIRDISTEVIKDKVIIQGTLHKQIFFIGIDNLEHHQAEDIPFSTFVDIIGATPGMNVHVASQIETILFELENSTSLRQKVVIEFFVKVTETQQLSVQIVGPYYF</sequence>
<name>A0A4R1R4C7_HYDET</name>
<proteinExistence type="predicted"/>
<keyword evidence="3" id="KW-1185">Reference proteome</keyword>
<evidence type="ECO:0000259" key="1">
    <source>
        <dbReference type="Pfam" id="PF12673"/>
    </source>
</evidence>
<dbReference type="EMBL" id="SLUN01000036">
    <property type="protein sequence ID" value="TCL60268.1"/>
    <property type="molecule type" value="Genomic_DNA"/>
</dbReference>
<protein>
    <submittedName>
        <fullName evidence="2">Uncharacterized protein DUF3794</fullName>
    </submittedName>
</protein>
<feature type="domain" description="SipL SPOCS" evidence="1">
    <location>
        <begin position="32"/>
        <end position="108"/>
    </location>
</feature>
<dbReference type="Pfam" id="PF12673">
    <property type="entry name" value="SipL"/>
    <property type="match status" value="3"/>
</dbReference>
<evidence type="ECO:0000313" key="2">
    <source>
        <dbReference type="EMBL" id="TCL60268.1"/>
    </source>
</evidence>
<comment type="caution">
    <text evidence="2">The sequence shown here is derived from an EMBL/GenBank/DDBJ whole genome shotgun (WGS) entry which is preliminary data.</text>
</comment>
<feature type="domain" description="SipL SPOCS" evidence="1">
    <location>
        <begin position="306"/>
        <end position="381"/>
    </location>
</feature>
<dbReference type="Proteomes" id="UP000295008">
    <property type="component" value="Unassembled WGS sequence"/>
</dbReference>
<organism evidence="2 3">
    <name type="scientific">Hydrogenispora ethanolica</name>
    <dbReference type="NCBI Taxonomy" id="1082276"/>
    <lineage>
        <taxon>Bacteria</taxon>
        <taxon>Bacillati</taxon>
        <taxon>Bacillota</taxon>
        <taxon>Hydrogenispora</taxon>
    </lineage>
</organism>
<dbReference type="AlphaFoldDB" id="A0A4R1R4C7"/>